<accession>A0A420DKT0</accession>
<name>A0A420DKT0_9FLAO</name>
<protein>
    <submittedName>
        <fullName evidence="3">Selenocysteine lyase/cysteine desulfurase</fullName>
    </submittedName>
</protein>
<dbReference type="InterPro" id="IPR015421">
    <property type="entry name" value="PyrdxlP-dep_Trfase_major"/>
</dbReference>
<feature type="domain" description="Aminotransferase class V" evidence="2">
    <location>
        <begin position="42"/>
        <end position="450"/>
    </location>
</feature>
<dbReference type="SUPFAM" id="SSF53383">
    <property type="entry name" value="PLP-dependent transferases"/>
    <property type="match status" value="1"/>
</dbReference>
<dbReference type="AlphaFoldDB" id="A0A420DKT0"/>
<dbReference type="OrthoDB" id="9804366at2"/>
<evidence type="ECO:0000259" key="2">
    <source>
        <dbReference type="Pfam" id="PF00266"/>
    </source>
</evidence>
<dbReference type="RefSeq" id="WP_120201221.1">
    <property type="nucleotide sequence ID" value="NZ_RAQJ01000003.1"/>
</dbReference>
<dbReference type="InterPro" id="IPR015424">
    <property type="entry name" value="PyrdxlP-dep_Trfase"/>
</dbReference>
<keyword evidence="1" id="KW-0663">Pyridoxal phosphate</keyword>
<keyword evidence="3" id="KW-0456">Lyase</keyword>
<keyword evidence="4" id="KW-1185">Reference proteome</keyword>
<evidence type="ECO:0000313" key="3">
    <source>
        <dbReference type="EMBL" id="RKE94853.1"/>
    </source>
</evidence>
<dbReference type="InterPro" id="IPR015422">
    <property type="entry name" value="PyrdxlP-dep_Trfase_small"/>
</dbReference>
<dbReference type="GO" id="GO:0016829">
    <property type="term" value="F:lyase activity"/>
    <property type="evidence" value="ECO:0007669"/>
    <property type="project" value="UniProtKB-KW"/>
</dbReference>
<gene>
    <name evidence="3" type="ORF">BXY80_1866</name>
</gene>
<dbReference type="Gene3D" id="3.40.640.10">
    <property type="entry name" value="Type I PLP-dependent aspartate aminotransferase-like (Major domain)"/>
    <property type="match status" value="1"/>
</dbReference>
<dbReference type="InterPro" id="IPR000192">
    <property type="entry name" value="Aminotrans_V_dom"/>
</dbReference>
<comment type="caution">
    <text evidence="3">The sequence shown here is derived from an EMBL/GenBank/DDBJ whole genome shotgun (WGS) entry which is preliminary data.</text>
</comment>
<dbReference type="PANTHER" id="PTHR43586:SF8">
    <property type="entry name" value="CYSTEINE DESULFURASE 1, CHLOROPLASTIC"/>
    <property type="match status" value="1"/>
</dbReference>
<dbReference type="EMBL" id="RAQJ01000003">
    <property type="protein sequence ID" value="RKE94853.1"/>
    <property type="molecule type" value="Genomic_DNA"/>
</dbReference>
<evidence type="ECO:0000256" key="1">
    <source>
        <dbReference type="ARBA" id="ARBA00022898"/>
    </source>
</evidence>
<dbReference type="Proteomes" id="UP000284892">
    <property type="component" value="Unassembled WGS sequence"/>
</dbReference>
<sequence>MIKTKTIAAKLSTLETYFQQFRQHIIGIDQEFESPFGTQKIIYTDWTASGRLYRPIEEKLCNEFGPYVANTHTETTVSGTAMTKAYHKAKHIIKDHVNCNDDDVLIVSGNGMTGVVNKFQRILGLKIPENLNKYTNIPEEIRPVVFVSHMEHHSNQTSWLETMAKVEVIPPGDDGLFSLENLVILLDKYKDCTLKIASVVGGSNVTGLQTPYHDIAKLMHEHGGVCFVDFACSAPYVDIDMHPKDETKSLDAIFFSPHKFLGGPGTSGVLIFNKKLYKNMIPDCPGGGTVSWTNPWGEHKYIDNIEDREDGGTPGFLQTIKTALAIKLKEQMGVNNILKREHELVSKVFKELSPIENINILADQHQDRLGVISFYIDDLHYNLGVKLLNDRFGIQTRGGCSCAGTYGHFLLHVDVETSNALTNEISIGDLVRKPGWIRMSIHPTTTDQEMNFVCKGIMSLAKHHKEWAKDYDYIKVSNEFIHKSLKEKPSKDTQIESWFEL</sequence>
<dbReference type="PANTHER" id="PTHR43586">
    <property type="entry name" value="CYSTEINE DESULFURASE"/>
    <property type="match status" value="1"/>
</dbReference>
<dbReference type="Pfam" id="PF00266">
    <property type="entry name" value="Aminotran_5"/>
    <property type="match status" value="1"/>
</dbReference>
<proteinExistence type="predicted"/>
<dbReference type="Gene3D" id="3.90.1150.10">
    <property type="entry name" value="Aspartate Aminotransferase, domain 1"/>
    <property type="match status" value="1"/>
</dbReference>
<organism evidence="3 4">
    <name type="scientific">Ichthyenterobacterium magnum</name>
    <dbReference type="NCBI Taxonomy" id="1230530"/>
    <lineage>
        <taxon>Bacteria</taxon>
        <taxon>Pseudomonadati</taxon>
        <taxon>Bacteroidota</taxon>
        <taxon>Flavobacteriia</taxon>
        <taxon>Flavobacteriales</taxon>
        <taxon>Flavobacteriaceae</taxon>
        <taxon>Ichthyenterobacterium</taxon>
    </lineage>
</organism>
<reference evidence="3 4" key="1">
    <citation type="submission" date="2018-09" db="EMBL/GenBank/DDBJ databases">
        <title>Genomic Encyclopedia of Archaeal and Bacterial Type Strains, Phase II (KMG-II): from individual species to whole genera.</title>
        <authorList>
            <person name="Goeker M."/>
        </authorList>
    </citation>
    <scope>NUCLEOTIDE SEQUENCE [LARGE SCALE GENOMIC DNA]</scope>
    <source>
        <strain evidence="3 4">DSM 26283</strain>
    </source>
</reference>
<evidence type="ECO:0000313" key="4">
    <source>
        <dbReference type="Proteomes" id="UP000284892"/>
    </source>
</evidence>